<dbReference type="EMBL" id="OZ037950">
    <property type="protein sequence ID" value="CAL1713524.1"/>
    <property type="molecule type" value="Genomic_DNA"/>
</dbReference>
<reference evidence="3" key="1">
    <citation type="submission" date="2024-04" db="EMBL/GenBank/DDBJ databases">
        <authorList>
            <person name="Shaw F."/>
            <person name="Minotto A."/>
        </authorList>
    </citation>
    <scope>NUCLEOTIDE SEQUENCE [LARGE SCALE GENOMIC DNA]</scope>
</reference>
<sequence>MTRTFSIILLCLYVSLLSNADFLPSNERPVELLLKRRIEGGTCSVLALRHTQVYRGLTGESSRVSKLPAVFGDQVLSIIASDRENIWSQAYMLCEGFVDPDIPINVDDLSAHFIETSAQNILATPSKSDQALPSPTPKLDIEPLLQSGSESNRVDLVFFSDGYTIEEKAKFINDAKRLADDISNNQTFNTVKPLLNFWAAFTPSNQSGIGVGGKPKNTTYGLYRDGTELRGVYYSKPEVARAACLSMGDQCDYPILMGNDPLYGGLGGEFTVITPSLANGALVLRHELGHSIINVGEEYDGGFAYYGVNAAHDPSEPVPWAHWLSNPDTHSSHSHEDVRVERSIMPMQAYPWTMLNTSAAWSIKFNSSGQYARHLVRFSLSGLPNASDLIVTIDGKNLGWTPRQDIGVDRWHYDVHRNITLNDGEHEVKFELKNQDREGTAQLCSTEVLEFGTDDEFVATPGYYGIFPTFSETNTTTYRPTNEDCLMRIVTTPNLCKACLEGLWLSLLRRVDFIDDVVSGCEIIPGYPTSWKRTLDLRLVPLAQFRNPGESFLAEKLHESYSIVWFKNGAILDDFKDKTHVEIDDADGNGVGVYTVEVTFKTDEVRVDPDGLLSTGGDYNVVDRCYKHDSVDRLPRKVSLCHLCPWQLRSCVSSTLCYSFLMGADERFRFCHSL</sequence>
<evidence type="ECO:0008006" key="4">
    <source>
        <dbReference type="Google" id="ProtNLM"/>
    </source>
</evidence>
<keyword evidence="1" id="KW-0732">Signal</keyword>
<proteinExistence type="predicted"/>
<evidence type="ECO:0000256" key="1">
    <source>
        <dbReference type="SAM" id="SignalP"/>
    </source>
</evidence>
<name>A0ABP1E1X9_9APHY</name>
<accession>A0ABP1E1X9</accession>
<dbReference type="Proteomes" id="UP001497453">
    <property type="component" value="Chromosome 7"/>
</dbReference>
<feature type="chain" id="PRO_5047241995" description="IgA peptidase M64-domain-containing protein" evidence="1">
    <location>
        <begin position="21"/>
        <end position="674"/>
    </location>
</feature>
<keyword evidence="3" id="KW-1185">Reference proteome</keyword>
<dbReference type="InterPro" id="IPR019026">
    <property type="entry name" value="Peptidase_M64_IgA"/>
</dbReference>
<feature type="signal peptide" evidence="1">
    <location>
        <begin position="1"/>
        <end position="20"/>
    </location>
</feature>
<protein>
    <recommendedName>
        <fullName evidence="4">IgA peptidase M64-domain-containing protein</fullName>
    </recommendedName>
</protein>
<evidence type="ECO:0000313" key="2">
    <source>
        <dbReference type="EMBL" id="CAL1713524.1"/>
    </source>
</evidence>
<organism evidence="2 3">
    <name type="scientific">Somion occarium</name>
    <dbReference type="NCBI Taxonomy" id="3059160"/>
    <lineage>
        <taxon>Eukaryota</taxon>
        <taxon>Fungi</taxon>
        <taxon>Dikarya</taxon>
        <taxon>Basidiomycota</taxon>
        <taxon>Agaricomycotina</taxon>
        <taxon>Agaricomycetes</taxon>
        <taxon>Polyporales</taxon>
        <taxon>Cerrenaceae</taxon>
        <taxon>Somion</taxon>
    </lineage>
</organism>
<evidence type="ECO:0000313" key="3">
    <source>
        <dbReference type="Proteomes" id="UP001497453"/>
    </source>
</evidence>
<dbReference type="InterPro" id="IPR024079">
    <property type="entry name" value="MetalloPept_cat_dom_sf"/>
</dbReference>
<gene>
    <name evidence="2" type="ORF">GFSPODELE1_LOCUS9351</name>
</gene>
<dbReference type="Pfam" id="PF09471">
    <property type="entry name" value="Peptidase_M64"/>
    <property type="match status" value="1"/>
</dbReference>
<dbReference type="Gene3D" id="3.40.390.10">
    <property type="entry name" value="Collagenase (Catalytic Domain)"/>
    <property type="match status" value="1"/>
</dbReference>